<organism evidence="1 2">
    <name type="scientific">Acaulospora colombiana</name>
    <dbReference type="NCBI Taxonomy" id="27376"/>
    <lineage>
        <taxon>Eukaryota</taxon>
        <taxon>Fungi</taxon>
        <taxon>Fungi incertae sedis</taxon>
        <taxon>Mucoromycota</taxon>
        <taxon>Glomeromycotina</taxon>
        <taxon>Glomeromycetes</taxon>
        <taxon>Diversisporales</taxon>
        <taxon>Acaulosporaceae</taxon>
        <taxon>Acaulospora</taxon>
    </lineage>
</organism>
<dbReference type="EMBL" id="CAJVPT010037162">
    <property type="protein sequence ID" value="CAG8716595.1"/>
    <property type="molecule type" value="Genomic_DNA"/>
</dbReference>
<dbReference type="Proteomes" id="UP000789525">
    <property type="component" value="Unassembled WGS sequence"/>
</dbReference>
<feature type="non-terminal residue" evidence="1">
    <location>
        <position position="359"/>
    </location>
</feature>
<comment type="caution">
    <text evidence="1">The sequence shown here is derived from an EMBL/GenBank/DDBJ whole genome shotgun (WGS) entry which is preliminary data.</text>
</comment>
<gene>
    <name evidence="1" type="ORF">ACOLOM_LOCUS10928</name>
</gene>
<evidence type="ECO:0000313" key="1">
    <source>
        <dbReference type="EMBL" id="CAG8716595.1"/>
    </source>
</evidence>
<accession>A0ACA9PPH1</accession>
<sequence length="359" mass="41996">MDVAMLRTLALIKNKDPSIYDTQRNVFEDQQQTTSSMQVKKKAKDKTKALHIKQHVLNSILNEDTDEPQPSSAPMTYVQEQQHLKSETIKAFKDAVSSEDEDDLLVAREKTKDEIEIEEEEYREFLQREVGPNIDLQDLITVEEGIERIHEEGEGDTTIHGNNKKGKKSKSLKKQEKRNEETDRDFLFNYILNRGWIDRDSERIPTYDEITTSKKPEKKSKRKKNDEEVVTNPTEPHMQNGSPSPREELDSVDEEDNFDDLTERFERSSTIATHPRNIPSLVRRQDTSRKEAREKRKERKEEEKALKREEVNRLKALKMREIREKVDRIQKEGGKGVKSEALKGLEEDLDEEWDPAKHD</sequence>
<proteinExistence type="predicted"/>
<name>A0ACA9PPH1_9GLOM</name>
<evidence type="ECO:0000313" key="2">
    <source>
        <dbReference type="Proteomes" id="UP000789525"/>
    </source>
</evidence>
<reference evidence="1" key="1">
    <citation type="submission" date="2021-06" db="EMBL/GenBank/DDBJ databases">
        <authorList>
            <person name="Kallberg Y."/>
            <person name="Tangrot J."/>
            <person name="Rosling A."/>
        </authorList>
    </citation>
    <scope>NUCLEOTIDE SEQUENCE</scope>
    <source>
        <strain evidence="1">CL356</strain>
    </source>
</reference>
<keyword evidence="2" id="KW-1185">Reference proteome</keyword>
<protein>
    <submittedName>
        <fullName evidence="1">1846_t:CDS:1</fullName>
    </submittedName>
</protein>